<dbReference type="EMBL" id="JBHSZZ010000032">
    <property type="protein sequence ID" value="MFC7186995.1"/>
    <property type="molecule type" value="Genomic_DNA"/>
</dbReference>
<dbReference type="PANTHER" id="PTHR43790">
    <property type="entry name" value="CARBOHYDRATE TRANSPORT ATP-BINDING PROTEIN MG119-RELATED"/>
    <property type="match status" value="1"/>
</dbReference>
<dbReference type="PANTHER" id="PTHR43790:SF9">
    <property type="entry name" value="GALACTOFURANOSE TRANSPORTER ATP-BINDING PROTEIN YTFR"/>
    <property type="match status" value="1"/>
</dbReference>
<evidence type="ECO:0000256" key="9">
    <source>
        <dbReference type="SAM" id="MobiDB-lite"/>
    </source>
</evidence>
<dbReference type="CDD" id="cd03215">
    <property type="entry name" value="ABC_Carb_Monos_II"/>
    <property type="match status" value="1"/>
</dbReference>
<keyword evidence="3" id="KW-1003">Cell membrane</keyword>
<keyword evidence="6 11" id="KW-0067">ATP-binding</keyword>
<dbReference type="Proteomes" id="UP001596390">
    <property type="component" value="Unassembled WGS sequence"/>
</dbReference>
<dbReference type="InterPro" id="IPR003593">
    <property type="entry name" value="AAA+_ATPase"/>
</dbReference>
<feature type="domain" description="ABC transporter" evidence="10">
    <location>
        <begin position="259"/>
        <end position="503"/>
    </location>
</feature>
<dbReference type="InterPro" id="IPR003439">
    <property type="entry name" value="ABC_transporter-like_ATP-bd"/>
</dbReference>
<keyword evidence="7" id="KW-1278">Translocase</keyword>
<evidence type="ECO:0000256" key="6">
    <source>
        <dbReference type="ARBA" id="ARBA00022840"/>
    </source>
</evidence>
<dbReference type="Pfam" id="PF00005">
    <property type="entry name" value="ABC_tran"/>
    <property type="match status" value="2"/>
</dbReference>
<evidence type="ECO:0000313" key="12">
    <source>
        <dbReference type="Proteomes" id="UP001596390"/>
    </source>
</evidence>
<evidence type="ECO:0000256" key="5">
    <source>
        <dbReference type="ARBA" id="ARBA00022741"/>
    </source>
</evidence>
<gene>
    <name evidence="11" type="ORF">ACFQMK_08875</name>
</gene>
<dbReference type="CDD" id="cd03216">
    <property type="entry name" value="ABC_Carb_Monos_I"/>
    <property type="match status" value="1"/>
</dbReference>
<keyword evidence="12" id="KW-1185">Reference proteome</keyword>
<dbReference type="InterPro" id="IPR027417">
    <property type="entry name" value="P-loop_NTPase"/>
</dbReference>
<evidence type="ECO:0000313" key="11">
    <source>
        <dbReference type="EMBL" id="MFC7186995.1"/>
    </source>
</evidence>
<dbReference type="GO" id="GO:0005524">
    <property type="term" value="F:ATP binding"/>
    <property type="evidence" value="ECO:0007669"/>
    <property type="project" value="UniProtKB-KW"/>
</dbReference>
<proteinExistence type="predicted"/>
<protein>
    <submittedName>
        <fullName evidence="11">ABC transporter ATP-binding protein</fullName>
    </submittedName>
</protein>
<sequence>MPSAVHLDGITKRFPGVVANDDVDLEVERGTVHALLGENGAGKTTLMNVLYGLYEPTSGEVRLDGKTHAFGSPRDAIDAGIGMIHQHFMLVDPMTVTENITLGNEPRKWGGLAVDRAGSREAVVELADRYGFDVDPDARIEDVSVGEQQRVEILKALYRGADTLILDEPTAVLTPQEVGELFDVLDELTAQGKTIIFITHKLGEAMRAADEISVLRDGRKVGSVDADATTQAELAELMVGREVLLDVDHGTAETGGVVASVSDVAVDDDRGVRAVDGVSFEVRGGEVFGIAGVDGNGQSELVEAVTGLRTPDAGEIRFRGEDVTTASRRDRIDAGMAYVPEDRQDRGLVMEFDLVENGLLGSQHGTELAANGRIDWSKTRGHAQAIIDEYDVRPPDADTDAESLSGGNQQKFIVGREFERDPELVVASHPTRGVDVGSIEFIHERLLELRQQGVAILLVSSKLEEVQGLSDRLAVVYEGEFIDVVDPDETTEEELGLLMAGERPGDDGGGGGEPEPTGNADGTERGGLADRTDAAGGERA</sequence>
<evidence type="ECO:0000256" key="3">
    <source>
        <dbReference type="ARBA" id="ARBA00022475"/>
    </source>
</evidence>
<evidence type="ECO:0000256" key="7">
    <source>
        <dbReference type="ARBA" id="ARBA00022967"/>
    </source>
</evidence>
<keyword evidence="5" id="KW-0547">Nucleotide-binding</keyword>
<dbReference type="InterPro" id="IPR017871">
    <property type="entry name" value="ABC_transporter-like_CS"/>
</dbReference>
<dbReference type="InterPro" id="IPR050107">
    <property type="entry name" value="ABC_carbohydrate_import_ATPase"/>
</dbReference>
<comment type="subcellular location">
    <subcellularLocation>
        <location evidence="1">Cell membrane</location>
        <topology evidence="1">Peripheral membrane protein</topology>
    </subcellularLocation>
</comment>
<dbReference type="SUPFAM" id="SSF52540">
    <property type="entry name" value="P-loop containing nucleoside triphosphate hydrolases"/>
    <property type="match status" value="2"/>
</dbReference>
<keyword evidence="4" id="KW-0677">Repeat</keyword>
<dbReference type="RefSeq" id="WP_267664054.1">
    <property type="nucleotide sequence ID" value="NZ_JAODIX010000032.1"/>
</dbReference>
<evidence type="ECO:0000256" key="8">
    <source>
        <dbReference type="ARBA" id="ARBA00023136"/>
    </source>
</evidence>
<comment type="caution">
    <text evidence="11">The sequence shown here is derived from an EMBL/GenBank/DDBJ whole genome shotgun (WGS) entry which is preliminary data.</text>
</comment>
<evidence type="ECO:0000256" key="1">
    <source>
        <dbReference type="ARBA" id="ARBA00004202"/>
    </source>
</evidence>
<feature type="domain" description="ABC transporter" evidence="10">
    <location>
        <begin position="5"/>
        <end position="242"/>
    </location>
</feature>
<evidence type="ECO:0000256" key="2">
    <source>
        <dbReference type="ARBA" id="ARBA00022448"/>
    </source>
</evidence>
<keyword evidence="2" id="KW-0813">Transport</keyword>
<dbReference type="AlphaFoldDB" id="A0ABD5YCB3"/>
<dbReference type="Gene3D" id="3.40.50.300">
    <property type="entry name" value="P-loop containing nucleotide triphosphate hydrolases"/>
    <property type="match status" value="2"/>
</dbReference>
<dbReference type="GO" id="GO:0005886">
    <property type="term" value="C:plasma membrane"/>
    <property type="evidence" value="ECO:0007669"/>
    <property type="project" value="UniProtKB-SubCell"/>
</dbReference>
<dbReference type="PROSITE" id="PS00211">
    <property type="entry name" value="ABC_TRANSPORTER_1"/>
    <property type="match status" value="2"/>
</dbReference>
<reference evidence="11 12" key="1">
    <citation type="journal article" date="2019" name="Int. J. Syst. Evol. Microbiol.">
        <title>The Global Catalogue of Microorganisms (GCM) 10K type strain sequencing project: providing services to taxonomists for standard genome sequencing and annotation.</title>
        <authorList>
            <consortium name="The Broad Institute Genomics Platform"/>
            <consortium name="The Broad Institute Genome Sequencing Center for Infectious Disease"/>
            <person name="Wu L."/>
            <person name="Ma J."/>
        </authorList>
    </citation>
    <scope>NUCLEOTIDE SEQUENCE [LARGE SCALE GENOMIC DNA]</scope>
    <source>
        <strain evidence="11 12">Q85</strain>
    </source>
</reference>
<dbReference type="SMART" id="SM00382">
    <property type="entry name" value="AAA"/>
    <property type="match status" value="1"/>
</dbReference>
<organism evidence="11 12">
    <name type="scientific">Halorubrum yunnanense</name>
    <dbReference type="NCBI Taxonomy" id="1526162"/>
    <lineage>
        <taxon>Archaea</taxon>
        <taxon>Methanobacteriati</taxon>
        <taxon>Methanobacteriota</taxon>
        <taxon>Stenosarchaea group</taxon>
        <taxon>Halobacteria</taxon>
        <taxon>Halobacteriales</taxon>
        <taxon>Haloferacaceae</taxon>
        <taxon>Halorubrum</taxon>
    </lineage>
</organism>
<feature type="region of interest" description="Disordered" evidence="9">
    <location>
        <begin position="496"/>
        <end position="540"/>
    </location>
</feature>
<dbReference type="PROSITE" id="PS50893">
    <property type="entry name" value="ABC_TRANSPORTER_2"/>
    <property type="match status" value="2"/>
</dbReference>
<name>A0ABD5YCB3_9EURY</name>
<dbReference type="FunFam" id="3.40.50.300:FF:000127">
    <property type="entry name" value="Ribose import ATP-binding protein RbsA"/>
    <property type="match status" value="1"/>
</dbReference>
<evidence type="ECO:0000259" key="10">
    <source>
        <dbReference type="PROSITE" id="PS50893"/>
    </source>
</evidence>
<keyword evidence="8" id="KW-0472">Membrane</keyword>
<feature type="compositionally biased region" description="Basic and acidic residues" evidence="9">
    <location>
        <begin position="522"/>
        <end position="540"/>
    </location>
</feature>
<evidence type="ECO:0000256" key="4">
    <source>
        <dbReference type="ARBA" id="ARBA00022737"/>
    </source>
</evidence>
<accession>A0ABD5YCB3</accession>